<gene>
    <name evidence="2" type="ORF">OSIN01602_LOCUS6250</name>
</gene>
<feature type="compositionally biased region" description="Basic and acidic residues" evidence="1">
    <location>
        <begin position="1"/>
        <end position="16"/>
    </location>
</feature>
<accession>A0A7S1Z8K6</accession>
<feature type="region of interest" description="Disordered" evidence="1">
    <location>
        <begin position="1"/>
        <end position="33"/>
    </location>
</feature>
<dbReference type="AlphaFoldDB" id="A0A7S1Z8K6"/>
<dbReference type="EMBL" id="HBGO01011179">
    <property type="protein sequence ID" value="CAD9331702.1"/>
    <property type="molecule type" value="Transcribed_RNA"/>
</dbReference>
<evidence type="ECO:0000256" key="1">
    <source>
        <dbReference type="SAM" id="MobiDB-lite"/>
    </source>
</evidence>
<name>A0A7S1Z8K6_TRICV</name>
<proteinExistence type="predicted"/>
<sequence length="113" mass="12029">MDRDCPEMSAADRDGSPSRPPSPRRPPRTSSVRPVVILRSVPPPLRIPVSPPASETCFHPVRSIDLHLGAPPRGDPPADPTESARITLGFRPMIVAAKATAGPRPGSRSLMPS</sequence>
<organism evidence="2">
    <name type="scientific">Trieres chinensis</name>
    <name type="common">Marine centric diatom</name>
    <name type="synonym">Odontella sinensis</name>
    <dbReference type="NCBI Taxonomy" id="1514140"/>
    <lineage>
        <taxon>Eukaryota</taxon>
        <taxon>Sar</taxon>
        <taxon>Stramenopiles</taxon>
        <taxon>Ochrophyta</taxon>
        <taxon>Bacillariophyta</taxon>
        <taxon>Mediophyceae</taxon>
        <taxon>Biddulphiophycidae</taxon>
        <taxon>Eupodiscales</taxon>
        <taxon>Parodontellaceae</taxon>
        <taxon>Trieres</taxon>
    </lineage>
</organism>
<evidence type="ECO:0000313" key="2">
    <source>
        <dbReference type="EMBL" id="CAD9331702.1"/>
    </source>
</evidence>
<protein>
    <submittedName>
        <fullName evidence="2">Uncharacterized protein</fullName>
    </submittedName>
</protein>
<reference evidence="2" key="1">
    <citation type="submission" date="2021-01" db="EMBL/GenBank/DDBJ databases">
        <authorList>
            <person name="Corre E."/>
            <person name="Pelletier E."/>
            <person name="Niang G."/>
            <person name="Scheremetjew M."/>
            <person name="Finn R."/>
            <person name="Kale V."/>
            <person name="Holt S."/>
            <person name="Cochrane G."/>
            <person name="Meng A."/>
            <person name="Brown T."/>
            <person name="Cohen L."/>
        </authorList>
    </citation>
    <scope>NUCLEOTIDE SEQUENCE</scope>
    <source>
        <strain evidence="2">Grunow 1884</strain>
    </source>
</reference>